<keyword evidence="6" id="KW-1185">Reference proteome</keyword>
<feature type="transmembrane region" description="Helical" evidence="4">
    <location>
        <begin position="414"/>
        <end position="439"/>
    </location>
</feature>
<dbReference type="GO" id="GO:0016020">
    <property type="term" value="C:membrane"/>
    <property type="evidence" value="ECO:0007669"/>
    <property type="project" value="UniProtKB-SubCell"/>
</dbReference>
<feature type="transmembrane region" description="Helical" evidence="4">
    <location>
        <begin position="344"/>
        <end position="363"/>
    </location>
</feature>
<keyword evidence="4" id="KW-0472">Membrane</keyword>
<evidence type="ECO:0000313" key="6">
    <source>
        <dbReference type="Proteomes" id="UP000182658"/>
    </source>
</evidence>
<dbReference type="InterPro" id="IPR036259">
    <property type="entry name" value="MFS_trans_sf"/>
</dbReference>
<accession>A0A1J7I6I7</accession>
<feature type="transmembrane region" description="Helical" evidence="4">
    <location>
        <begin position="251"/>
        <end position="269"/>
    </location>
</feature>
<feature type="transmembrane region" description="Helical" evidence="4">
    <location>
        <begin position="208"/>
        <end position="230"/>
    </location>
</feature>
<dbReference type="Proteomes" id="UP000182658">
    <property type="component" value="Unassembled WGS sequence"/>
</dbReference>
<name>A0A1J7I6I7_9PEZI</name>
<dbReference type="SUPFAM" id="SSF103473">
    <property type="entry name" value="MFS general substrate transporter"/>
    <property type="match status" value="1"/>
</dbReference>
<feature type="transmembrane region" description="Helical" evidence="4">
    <location>
        <begin position="316"/>
        <end position="338"/>
    </location>
</feature>
<dbReference type="EMBL" id="KV875109">
    <property type="protein sequence ID" value="OIW22987.1"/>
    <property type="molecule type" value="Genomic_DNA"/>
</dbReference>
<dbReference type="InterPro" id="IPR011701">
    <property type="entry name" value="MFS"/>
</dbReference>
<evidence type="ECO:0000256" key="1">
    <source>
        <dbReference type="ARBA" id="ARBA00004141"/>
    </source>
</evidence>
<reference evidence="5 6" key="1">
    <citation type="submission" date="2016-10" db="EMBL/GenBank/DDBJ databases">
        <title>Draft genome sequence of Coniochaeta ligniaria NRRL30616, a lignocellulolytic fungus for bioabatement of inhibitors in plant biomass hydrolysates.</title>
        <authorList>
            <consortium name="DOE Joint Genome Institute"/>
            <person name="Jimenez D.J."/>
            <person name="Hector R.E."/>
            <person name="Riley R."/>
            <person name="Sun H."/>
            <person name="Grigoriev I.V."/>
            <person name="Van Elsas J.D."/>
            <person name="Nichols N.N."/>
        </authorList>
    </citation>
    <scope>NUCLEOTIDE SEQUENCE [LARGE SCALE GENOMIC DNA]</scope>
    <source>
        <strain evidence="5 6">NRRL 30616</strain>
    </source>
</reference>
<dbReference type="Pfam" id="PF07690">
    <property type="entry name" value="MFS_1"/>
    <property type="match status" value="1"/>
</dbReference>
<organism evidence="5 6">
    <name type="scientific">Coniochaeta ligniaria NRRL 30616</name>
    <dbReference type="NCBI Taxonomy" id="1408157"/>
    <lineage>
        <taxon>Eukaryota</taxon>
        <taxon>Fungi</taxon>
        <taxon>Dikarya</taxon>
        <taxon>Ascomycota</taxon>
        <taxon>Pezizomycotina</taxon>
        <taxon>Sordariomycetes</taxon>
        <taxon>Sordariomycetidae</taxon>
        <taxon>Coniochaetales</taxon>
        <taxon>Coniochaetaceae</taxon>
        <taxon>Coniochaeta</taxon>
    </lineage>
</organism>
<evidence type="ECO:0000256" key="2">
    <source>
        <dbReference type="ARBA" id="ARBA00006727"/>
    </source>
</evidence>
<dbReference type="AlphaFoldDB" id="A0A1J7I6I7"/>
<comment type="subcellular location">
    <subcellularLocation>
        <location evidence="1">Membrane</location>
        <topology evidence="1">Multi-pass membrane protein</topology>
    </subcellularLocation>
</comment>
<dbReference type="PANTHER" id="PTHR11360">
    <property type="entry name" value="MONOCARBOXYLATE TRANSPORTER"/>
    <property type="match status" value="1"/>
</dbReference>
<evidence type="ECO:0000256" key="4">
    <source>
        <dbReference type="SAM" id="Phobius"/>
    </source>
</evidence>
<feature type="region of interest" description="Disordered" evidence="3">
    <location>
        <begin position="6"/>
        <end position="39"/>
    </location>
</feature>
<gene>
    <name evidence="5" type="ORF">CONLIGDRAFT_637923</name>
</gene>
<protein>
    <submittedName>
        <fullName evidence="5">Major facilitator superfamily transporter</fullName>
    </submittedName>
</protein>
<feature type="compositionally biased region" description="Polar residues" evidence="3">
    <location>
        <begin position="15"/>
        <end position="24"/>
    </location>
</feature>
<dbReference type="Gene3D" id="1.20.1250.20">
    <property type="entry name" value="MFS general substrate transporter like domains"/>
    <property type="match status" value="2"/>
</dbReference>
<dbReference type="InterPro" id="IPR050327">
    <property type="entry name" value="Proton-linked_MCT"/>
</dbReference>
<feature type="transmembrane region" description="Helical" evidence="4">
    <location>
        <begin position="87"/>
        <end position="110"/>
    </location>
</feature>
<comment type="similarity">
    <text evidence="2">Belongs to the major facilitator superfamily. Monocarboxylate porter (TC 2.A.1.13) family.</text>
</comment>
<feature type="transmembrane region" description="Helical" evidence="4">
    <location>
        <begin position="375"/>
        <end position="394"/>
    </location>
</feature>
<feature type="transmembrane region" description="Helical" evidence="4">
    <location>
        <begin position="176"/>
        <end position="196"/>
    </location>
</feature>
<dbReference type="PANTHER" id="PTHR11360:SF287">
    <property type="entry name" value="MFS MONOCARBOXYLATE TRANSPORTER"/>
    <property type="match status" value="1"/>
</dbReference>
<feature type="transmembrane region" description="Helical" evidence="4">
    <location>
        <begin position="289"/>
        <end position="309"/>
    </location>
</feature>
<proteinExistence type="inferred from homology"/>
<feature type="transmembrane region" description="Helical" evidence="4">
    <location>
        <begin position="145"/>
        <end position="164"/>
    </location>
</feature>
<keyword evidence="4" id="KW-1133">Transmembrane helix</keyword>
<dbReference type="GO" id="GO:0022857">
    <property type="term" value="F:transmembrane transporter activity"/>
    <property type="evidence" value="ECO:0007669"/>
    <property type="project" value="InterPro"/>
</dbReference>
<sequence>MEQLEMTAHAALPSPNGQSMQSPEDNQDTEHPPPTIHELAPTDRGAAAWKLLGVAFVFEALLWGFPLSFGVFQSYYSTLPEFAGNRYISVVGTVATGISYLGAPFVLPLIKRYQKYQRQMIWVGWPLCIAGLAAGSFTSTLEGLILTQGVAYGLGFLIFYYPILNMVNEYWVSRRGMAYGILCGSSGVSGAILPLVSQVLLEKYGYKTTLRIITIALVVLTGPLIPFLKGRLPAPEHSQMARADWSFLRNPLFWVYSISNILQGLGYFIPSLYLPSYAASAGSSGKQGALLVTLMSVSQVAGQFLFGYLSDRKIPLNILVVCSTTVAAIASLTLWRLASSLPPLVVFAIVYGFFGSGYTAVWARMSTTVSSNPATAPMIYGLFCFGKGIGNVLAGPITGGLITALDSTDRFDLLRYAGIVVFTGISMLLSTCAIGSWYVKPLSRSMKKMWRIYCL</sequence>
<dbReference type="OrthoDB" id="2213137at2759"/>
<evidence type="ECO:0000256" key="3">
    <source>
        <dbReference type="SAM" id="MobiDB-lite"/>
    </source>
</evidence>
<feature type="transmembrane region" description="Helical" evidence="4">
    <location>
        <begin position="51"/>
        <end position="75"/>
    </location>
</feature>
<evidence type="ECO:0000313" key="5">
    <source>
        <dbReference type="EMBL" id="OIW22987.1"/>
    </source>
</evidence>
<feature type="transmembrane region" description="Helical" evidence="4">
    <location>
        <begin position="122"/>
        <end position="139"/>
    </location>
</feature>
<dbReference type="InParanoid" id="A0A1J7I6I7"/>
<keyword evidence="4" id="KW-0812">Transmembrane</keyword>